<dbReference type="Proteomes" id="UP001634394">
    <property type="component" value="Unassembled WGS sequence"/>
</dbReference>
<dbReference type="SUPFAM" id="SSF52949">
    <property type="entry name" value="Macro domain-like"/>
    <property type="match status" value="1"/>
</dbReference>
<feature type="domain" description="Macro" evidence="1">
    <location>
        <begin position="1"/>
        <end position="98"/>
    </location>
</feature>
<organism evidence="2 3">
    <name type="scientific">Sinanodonta woodiana</name>
    <name type="common">Chinese pond mussel</name>
    <name type="synonym">Anodonta woodiana</name>
    <dbReference type="NCBI Taxonomy" id="1069815"/>
    <lineage>
        <taxon>Eukaryota</taxon>
        <taxon>Metazoa</taxon>
        <taxon>Spiralia</taxon>
        <taxon>Lophotrochozoa</taxon>
        <taxon>Mollusca</taxon>
        <taxon>Bivalvia</taxon>
        <taxon>Autobranchia</taxon>
        <taxon>Heteroconchia</taxon>
        <taxon>Palaeoheterodonta</taxon>
        <taxon>Unionida</taxon>
        <taxon>Unionoidea</taxon>
        <taxon>Unionidae</taxon>
        <taxon>Unioninae</taxon>
        <taxon>Sinanodonta</taxon>
    </lineage>
</organism>
<gene>
    <name evidence="2" type="ORF">ACJMK2_006888</name>
</gene>
<name>A0ABD3VVA1_SINWO</name>
<dbReference type="Gene3D" id="3.40.220.10">
    <property type="entry name" value="Leucine Aminopeptidase, subunit E, domain 1"/>
    <property type="match status" value="1"/>
</dbReference>
<feature type="non-terminal residue" evidence="2">
    <location>
        <position position="1"/>
    </location>
</feature>
<evidence type="ECO:0000313" key="2">
    <source>
        <dbReference type="EMBL" id="KAL3865275.1"/>
    </source>
</evidence>
<evidence type="ECO:0000313" key="3">
    <source>
        <dbReference type="Proteomes" id="UP001634394"/>
    </source>
</evidence>
<feature type="non-terminal residue" evidence="2">
    <location>
        <position position="98"/>
    </location>
</feature>
<dbReference type="InterPro" id="IPR043472">
    <property type="entry name" value="Macro_dom-like"/>
</dbReference>
<dbReference type="EMBL" id="JBJQND010000010">
    <property type="protein sequence ID" value="KAL3865275.1"/>
    <property type="molecule type" value="Genomic_DNA"/>
</dbReference>
<dbReference type="PROSITE" id="PS51154">
    <property type="entry name" value="MACRO"/>
    <property type="match status" value="1"/>
</dbReference>
<sequence>EDKVKIAVVTGHLLDKHLNVDVIVNCTTAKLALQTGSLSKAILEAAGNSIQDECIQKYPDGIKFGEVAVTSAGKLHLKRIFHGALTKVQVDKKYFHLQ</sequence>
<protein>
    <recommendedName>
        <fullName evidence="1">Macro domain-containing protein</fullName>
    </recommendedName>
</protein>
<comment type="caution">
    <text evidence="2">The sequence shown here is derived from an EMBL/GenBank/DDBJ whole genome shotgun (WGS) entry which is preliminary data.</text>
</comment>
<proteinExistence type="predicted"/>
<dbReference type="InterPro" id="IPR002589">
    <property type="entry name" value="Macro_dom"/>
</dbReference>
<evidence type="ECO:0000259" key="1">
    <source>
        <dbReference type="PROSITE" id="PS51154"/>
    </source>
</evidence>
<reference evidence="2 3" key="1">
    <citation type="submission" date="2024-11" db="EMBL/GenBank/DDBJ databases">
        <title>Chromosome-level genome assembly of the freshwater bivalve Anodonta woodiana.</title>
        <authorList>
            <person name="Chen X."/>
        </authorList>
    </citation>
    <scope>NUCLEOTIDE SEQUENCE [LARGE SCALE GENOMIC DNA]</scope>
    <source>
        <strain evidence="2">MN2024</strain>
        <tissue evidence="2">Gills</tissue>
    </source>
</reference>
<keyword evidence="3" id="KW-1185">Reference proteome</keyword>
<accession>A0ABD3VVA1</accession>
<dbReference type="Pfam" id="PF01661">
    <property type="entry name" value="Macro"/>
    <property type="match status" value="1"/>
</dbReference>
<dbReference type="AlphaFoldDB" id="A0ABD3VVA1"/>